<dbReference type="RefSeq" id="WP_035630146.1">
    <property type="nucleotide sequence ID" value="NZ_AVCS01000009.1"/>
</dbReference>
<dbReference type="OrthoDB" id="795045at2"/>
<dbReference type="Pfam" id="PF26622">
    <property type="entry name" value="DUF8199"/>
    <property type="match status" value="1"/>
</dbReference>
<keyword evidence="1" id="KW-0732">Signal</keyword>
<dbReference type="PATRIC" id="fig|1107311.5.peg.2369"/>
<dbReference type="InterPro" id="IPR058060">
    <property type="entry name" value="HYC_CC_PP"/>
</dbReference>
<dbReference type="Proteomes" id="UP000030149">
    <property type="component" value="Unassembled WGS sequence"/>
</dbReference>
<dbReference type="InterPro" id="IPR058512">
    <property type="entry name" value="DUF8199"/>
</dbReference>
<keyword evidence="3" id="KW-1185">Reference proteome</keyword>
<protein>
    <recommendedName>
        <fullName evidence="4">Secreted protein</fullName>
    </recommendedName>
</protein>
<gene>
    <name evidence="2" type="ORF">Q767_05865</name>
</gene>
<dbReference type="NCBIfam" id="NF047658">
    <property type="entry name" value="HYC_CC_PP"/>
    <property type="match status" value="1"/>
</dbReference>
<proteinExistence type="predicted"/>
<evidence type="ECO:0000313" key="3">
    <source>
        <dbReference type="Proteomes" id="UP000030149"/>
    </source>
</evidence>
<evidence type="ECO:0008006" key="4">
    <source>
        <dbReference type="Google" id="ProtNLM"/>
    </source>
</evidence>
<reference evidence="3" key="1">
    <citation type="submission" date="2013-09" db="EMBL/GenBank/DDBJ databases">
        <authorList>
            <person name="Zeng Z."/>
            <person name="Chen C."/>
        </authorList>
    </citation>
    <scope>NUCLEOTIDE SEQUENCE [LARGE SCALE GENOMIC DNA]</scope>
    <source>
        <strain evidence="3">DK69</strain>
    </source>
</reference>
<name>A0A0A2MXS7_9FLAO</name>
<comment type="caution">
    <text evidence="2">The sequence shown here is derived from an EMBL/GenBank/DDBJ whole genome shotgun (WGS) entry which is preliminary data.</text>
</comment>
<dbReference type="AlphaFoldDB" id="A0A0A2MXS7"/>
<accession>A0A0A2MXS7</accession>
<organism evidence="2 3">
    <name type="scientific">Flavobacterium enshiense DK69</name>
    <dbReference type="NCBI Taxonomy" id="1107311"/>
    <lineage>
        <taxon>Bacteria</taxon>
        <taxon>Pseudomonadati</taxon>
        <taxon>Bacteroidota</taxon>
        <taxon>Flavobacteriia</taxon>
        <taxon>Flavobacteriales</taxon>
        <taxon>Flavobacteriaceae</taxon>
        <taxon>Flavobacterium</taxon>
    </lineage>
</organism>
<evidence type="ECO:0000256" key="1">
    <source>
        <dbReference type="SAM" id="SignalP"/>
    </source>
</evidence>
<feature type="chain" id="PRO_5001992704" description="Secreted protein" evidence="1">
    <location>
        <begin position="24"/>
        <end position="144"/>
    </location>
</feature>
<dbReference type="eggNOG" id="ENOG50338GM">
    <property type="taxonomic scope" value="Bacteria"/>
</dbReference>
<evidence type="ECO:0000313" key="2">
    <source>
        <dbReference type="EMBL" id="KGO96431.1"/>
    </source>
</evidence>
<feature type="signal peptide" evidence="1">
    <location>
        <begin position="1"/>
        <end position="23"/>
    </location>
</feature>
<sequence>MKINKHISFVLALLILVSNVGLAFNVHYCGGELAEISLDYKKSEPCEVKKIEKQETCCGSTNEHDSCCSNSKVDLKKSLSDEVIVKSFQLNLGFFTFVEGWKALEVPVDFEEIKLKSDAPSFYCDSNAPPLYKLYCQYLFYDRF</sequence>
<dbReference type="STRING" id="1107311.Q767_05865"/>
<dbReference type="EMBL" id="JRLZ01000004">
    <property type="protein sequence ID" value="KGO96431.1"/>
    <property type="molecule type" value="Genomic_DNA"/>
</dbReference>
<reference evidence="2 3" key="2">
    <citation type="journal article" date="2015" name="Stand. Genomic Sci.">
        <title>High quality draft genomic sequence of Flavobacterium enshiense DK69(T) and comparison among Flavobacterium genomes.</title>
        <authorList>
            <person name="Zeng Z."/>
            <person name="Chen C."/>
            <person name="Du H."/>
            <person name="Wang G."/>
            <person name="Li M."/>
        </authorList>
    </citation>
    <scope>NUCLEOTIDE SEQUENCE [LARGE SCALE GENOMIC DNA]</scope>
    <source>
        <strain evidence="2 3">DK69</strain>
    </source>
</reference>